<keyword evidence="4" id="KW-1003">Cell membrane</keyword>
<proteinExistence type="inferred from homology"/>
<feature type="transmembrane region" description="Helical" evidence="8">
    <location>
        <begin position="12"/>
        <end position="30"/>
    </location>
</feature>
<feature type="transmembrane region" description="Helical" evidence="8">
    <location>
        <begin position="306"/>
        <end position="335"/>
    </location>
</feature>
<evidence type="ECO:0000256" key="8">
    <source>
        <dbReference type="SAM" id="Phobius"/>
    </source>
</evidence>
<feature type="transmembrane region" description="Helical" evidence="8">
    <location>
        <begin position="36"/>
        <end position="54"/>
    </location>
</feature>
<evidence type="ECO:0000256" key="4">
    <source>
        <dbReference type="ARBA" id="ARBA00022475"/>
    </source>
</evidence>
<evidence type="ECO:0000256" key="5">
    <source>
        <dbReference type="ARBA" id="ARBA00022692"/>
    </source>
</evidence>
<evidence type="ECO:0000313" key="9">
    <source>
        <dbReference type="EMBL" id="OAI17002.1"/>
    </source>
</evidence>
<keyword evidence="7 8" id="KW-0472">Membrane</keyword>
<comment type="subcellular location">
    <subcellularLocation>
        <location evidence="1">Cell membrane</location>
        <topology evidence="1">Multi-pass membrane protein</topology>
    </subcellularLocation>
</comment>
<feature type="transmembrane region" description="Helical" evidence="8">
    <location>
        <begin position="217"/>
        <end position="236"/>
    </location>
</feature>
<dbReference type="AlphaFoldDB" id="A0A177NGL8"/>
<reference evidence="9 10" key="1">
    <citation type="submission" date="2016-03" db="EMBL/GenBank/DDBJ databases">
        <authorList>
            <person name="Ploux O."/>
        </authorList>
    </citation>
    <scope>NUCLEOTIDE SEQUENCE [LARGE SCALE GENOMIC DNA]</scope>
    <source>
        <strain evidence="9 10">R-45370</strain>
    </source>
</reference>
<sequence length="348" mass="36826">MTDDFSRKALDATIKIGIVLLLLNWCFHIASPFIHPLVWGLIIAIALHPTFIKISAKLGGRKKMTAILITGMLLLIILGPCVFLAKMLGENAQTLAAHLHEHNFSIPSPPDTVANWPLIGKPIFQFWQMASTNITGAVKAVAPELKTVTTLLISSGASAMLAILQLLVSVILCGIFLIHGDAGHKLALSIGKRMAGDKGGEFTHLCSATIRNVARGVVGVAAIQTLLAGVGFFAAGVPGAGILTVAFLFIAIAQLPTIILMLPVIVYVFSIDEGFVAVVFMAWSLMVGMLDSVLKPILMGRGSDMPMAVIFVGAIGGMMYAGIIGLFIGAVVLALGYKLFLAWLSNTN</sequence>
<protein>
    <submittedName>
        <fullName evidence="9">AI-2E family transporter</fullName>
    </submittedName>
</protein>
<dbReference type="EMBL" id="LUUI01000091">
    <property type="protein sequence ID" value="OAI17002.1"/>
    <property type="molecule type" value="Genomic_DNA"/>
</dbReference>
<comment type="caution">
    <text evidence="9">The sequence shown here is derived from an EMBL/GenBank/DDBJ whole genome shotgun (WGS) entry which is preliminary data.</text>
</comment>
<evidence type="ECO:0000256" key="2">
    <source>
        <dbReference type="ARBA" id="ARBA00009773"/>
    </source>
</evidence>
<name>A0A177NGL8_9GAMM</name>
<evidence type="ECO:0000256" key="6">
    <source>
        <dbReference type="ARBA" id="ARBA00022989"/>
    </source>
</evidence>
<keyword evidence="6 8" id="KW-1133">Transmembrane helix</keyword>
<keyword evidence="5 8" id="KW-0812">Transmembrane</keyword>
<keyword evidence="10" id="KW-1185">Reference proteome</keyword>
<dbReference type="GO" id="GO:0005886">
    <property type="term" value="C:plasma membrane"/>
    <property type="evidence" value="ECO:0007669"/>
    <property type="project" value="UniProtKB-SubCell"/>
</dbReference>
<evidence type="ECO:0000256" key="3">
    <source>
        <dbReference type="ARBA" id="ARBA00022448"/>
    </source>
</evidence>
<evidence type="ECO:0000313" key="10">
    <source>
        <dbReference type="Proteomes" id="UP000078476"/>
    </source>
</evidence>
<organism evidence="9 10">
    <name type="scientific">Methylomonas lenta</name>
    <dbReference type="NCBI Taxonomy" id="980561"/>
    <lineage>
        <taxon>Bacteria</taxon>
        <taxon>Pseudomonadati</taxon>
        <taxon>Pseudomonadota</taxon>
        <taxon>Gammaproteobacteria</taxon>
        <taxon>Methylococcales</taxon>
        <taxon>Methylococcaceae</taxon>
        <taxon>Methylomonas</taxon>
    </lineage>
</organism>
<evidence type="ECO:0000256" key="7">
    <source>
        <dbReference type="ARBA" id="ARBA00023136"/>
    </source>
</evidence>
<gene>
    <name evidence="9" type="ORF">A1359_00135</name>
</gene>
<feature type="transmembrane region" description="Helical" evidence="8">
    <location>
        <begin position="242"/>
        <end position="268"/>
    </location>
</feature>
<keyword evidence="3" id="KW-0813">Transport</keyword>
<dbReference type="PANTHER" id="PTHR21716:SF67">
    <property type="entry name" value="TRANSPORT PROTEIN YDIK-RELATED"/>
    <property type="match status" value="1"/>
</dbReference>
<feature type="transmembrane region" description="Helical" evidence="8">
    <location>
        <begin position="66"/>
        <end position="85"/>
    </location>
</feature>
<dbReference type="Pfam" id="PF01594">
    <property type="entry name" value="AI-2E_transport"/>
    <property type="match status" value="1"/>
</dbReference>
<accession>A0A177NGL8</accession>
<feature type="transmembrane region" description="Helical" evidence="8">
    <location>
        <begin position="275"/>
        <end position="294"/>
    </location>
</feature>
<dbReference type="Proteomes" id="UP000078476">
    <property type="component" value="Unassembled WGS sequence"/>
</dbReference>
<comment type="similarity">
    <text evidence="2">Belongs to the autoinducer-2 exporter (AI-2E) (TC 2.A.86) family.</text>
</comment>
<dbReference type="InterPro" id="IPR002549">
    <property type="entry name" value="AI-2E-like"/>
</dbReference>
<dbReference type="STRING" id="980561.A1359_00135"/>
<dbReference type="PANTHER" id="PTHR21716">
    <property type="entry name" value="TRANSMEMBRANE PROTEIN"/>
    <property type="match status" value="1"/>
</dbReference>
<feature type="transmembrane region" description="Helical" evidence="8">
    <location>
        <begin position="151"/>
        <end position="178"/>
    </location>
</feature>
<evidence type="ECO:0000256" key="1">
    <source>
        <dbReference type="ARBA" id="ARBA00004651"/>
    </source>
</evidence>